<evidence type="ECO:0000259" key="9">
    <source>
        <dbReference type="PROSITE" id="PS50166"/>
    </source>
</evidence>
<keyword evidence="4" id="KW-0963">Cytoplasm</keyword>
<evidence type="ECO:0000256" key="1">
    <source>
        <dbReference type="ARBA" id="ARBA00004123"/>
    </source>
</evidence>
<dbReference type="AlphaFoldDB" id="A0A2T0FGK1"/>
<feature type="repeat" description="HEAT" evidence="8">
    <location>
        <begin position="163"/>
        <end position="202"/>
    </location>
</feature>
<dbReference type="InterPro" id="IPR057672">
    <property type="entry name" value="TPR_IPO4/5"/>
</dbReference>
<dbReference type="OrthoDB" id="7862313at2759"/>
<dbReference type="Pfam" id="PF03810">
    <property type="entry name" value="IBN_N"/>
    <property type="match status" value="1"/>
</dbReference>
<dbReference type="InterPro" id="IPR021133">
    <property type="entry name" value="HEAT_type_2"/>
</dbReference>
<evidence type="ECO:0000256" key="7">
    <source>
        <dbReference type="ARBA" id="ARBA00023242"/>
    </source>
</evidence>
<protein>
    <submittedName>
        <fullName evidence="10">Importin subunit beta-4</fullName>
    </submittedName>
</protein>
<dbReference type="PROSITE" id="PS50077">
    <property type="entry name" value="HEAT_REPEAT"/>
    <property type="match status" value="1"/>
</dbReference>
<keyword evidence="3" id="KW-0813">Transport</keyword>
<sequence length="1101" mass="119967">MDQFASELEQTLGQVLNPSNPGAIRQTTETLRTGFYKAPESVPTLIHILQSHPEPQMRQLAGVEVRKLIPRHWEGLSNAPELRQSLLTSTTAEQNDLVRHTSSRVISMIASVDMERNAWPELLPTLVQTAQASKSTDREVAVYILFTLFEQGSIDEETHLAQLMQLLATTISDPESLQVRVSSVLALGKIAELTSNRDVVSQFEQVIPPMVDVLRATVASGDEKGASQVFEVFTDLVLDDPALLGNSFADLLQLMVSEFAVPESVDIEHRNAALQVVYNMVRFRHKKIMALKYGPTITKACLHILSNADDDEDDDEDDDDIAPSHLSLRILELLASDLPPAQVLAPLFEVLPQLFSSGDPKQARAGFLALSVMVEGAPDFVSGEFDTIMNYVVGGLQSNTSAVQVAALQALGMLSLELSDQVGALHETLLPLVFGIMDGATSLKIGRAACIALDAIIEVIDGEVITEKYLSALAPKLLDLIDNTNDTDLKSRVVGALSSAAFTSGRNFLPYFERTIHTISKFIVVPKPGEQLDADVLKLCGTTLDALGTMCAAVGKQNFAPYLNSAMDAVGVYLSSDISELRDPSFVFISVVVKVYRGEVSRYMDGVLKAIFDTFDQLEFEETDGDDMAIGAEDAEDALDNFKINGAVAMEKELACDCLAEIAHNMPPADFAPHVPRTLDALEELSEHFYEEIRRSTLLAMWRMFIAYYVGDNGSKTWSPGYPFQGQLTPVTGTILKRIQKITNLMFGVEDECKVMLTAFQCLTDAIRTCGPVVLGDQENLEVLMTAVYEVLGKTHQCLQDGFDEEGGEHADGPEELTELEEAVAETAMDVTVQVASAMGPQFIPIFPSVASILAKYITSKSASERALGIGTMAELVEVLKDNVTEYTGQLLEVFVAGLDDKKLAVRSVGAFGVGMLCFHSGQTDLTKSSYPTILPKLQGLLKKVDKEEKRREKSAGGEEETYNDQRSLANACGCVARMVLKHPDAVPLDQVVSVLLERLPLKDAFEENSPIFNLILQLAQQQHPVVASHIQDILRLLVASFTEQQVVDQRLAGRSVGNGSDVGPLSDPATRANAIELAKFLEQTQPGVASSHQVLAAVLH</sequence>
<dbReference type="InterPro" id="IPR011989">
    <property type="entry name" value="ARM-like"/>
</dbReference>
<dbReference type="Proteomes" id="UP000238350">
    <property type="component" value="Unassembled WGS sequence"/>
</dbReference>
<dbReference type="Pfam" id="PF25780">
    <property type="entry name" value="TPR_IPO5"/>
    <property type="match status" value="1"/>
</dbReference>
<dbReference type="PANTHER" id="PTHR10527">
    <property type="entry name" value="IMPORTIN BETA"/>
    <property type="match status" value="1"/>
</dbReference>
<evidence type="ECO:0000256" key="6">
    <source>
        <dbReference type="ARBA" id="ARBA00022927"/>
    </source>
</evidence>
<dbReference type="GO" id="GO:0031267">
    <property type="term" value="F:small GTPase binding"/>
    <property type="evidence" value="ECO:0007669"/>
    <property type="project" value="InterPro"/>
</dbReference>
<dbReference type="SMART" id="SM00913">
    <property type="entry name" value="IBN_N"/>
    <property type="match status" value="1"/>
</dbReference>
<evidence type="ECO:0000256" key="3">
    <source>
        <dbReference type="ARBA" id="ARBA00022448"/>
    </source>
</evidence>
<dbReference type="InterPro" id="IPR040122">
    <property type="entry name" value="Importin_beta"/>
</dbReference>
<dbReference type="Gene3D" id="1.25.10.10">
    <property type="entry name" value="Leucine-rich Repeat Variant"/>
    <property type="match status" value="1"/>
</dbReference>
<comment type="caution">
    <text evidence="10">The sequence shown here is derived from an EMBL/GenBank/DDBJ whole genome shotgun (WGS) entry which is preliminary data.</text>
</comment>
<dbReference type="GO" id="GO:0005634">
    <property type="term" value="C:nucleus"/>
    <property type="evidence" value="ECO:0007669"/>
    <property type="project" value="UniProtKB-ARBA"/>
</dbReference>
<dbReference type="SUPFAM" id="SSF48371">
    <property type="entry name" value="ARM repeat"/>
    <property type="match status" value="2"/>
</dbReference>
<evidence type="ECO:0000256" key="4">
    <source>
        <dbReference type="ARBA" id="ARBA00022490"/>
    </source>
</evidence>
<proteinExistence type="predicted"/>
<dbReference type="STRING" id="45607.A0A2T0FGK1"/>
<organism evidence="10 11">
    <name type="scientific">Wickerhamiella sorbophila</name>
    <dbReference type="NCBI Taxonomy" id="45607"/>
    <lineage>
        <taxon>Eukaryota</taxon>
        <taxon>Fungi</taxon>
        <taxon>Dikarya</taxon>
        <taxon>Ascomycota</taxon>
        <taxon>Saccharomycotina</taxon>
        <taxon>Dipodascomycetes</taxon>
        <taxon>Dipodascales</taxon>
        <taxon>Trichomonascaceae</taxon>
        <taxon>Wickerhamiella</taxon>
    </lineage>
</organism>
<dbReference type="GeneID" id="36515479"/>
<keyword evidence="5" id="KW-0677">Repeat</keyword>
<dbReference type="InterPro" id="IPR016024">
    <property type="entry name" value="ARM-type_fold"/>
</dbReference>
<reference evidence="10 11" key="1">
    <citation type="submission" date="2017-04" db="EMBL/GenBank/DDBJ databases">
        <title>Genome sequencing of [Candida] sorbophila.</title>
        <authorList>
            <person name="Ahn J.O."/>
        </authorList>
    </citation>
    <scope>NUCLEOTIDE SEQUENCE [LARGE SCALE GENOMIC DNA]</scope>
    <source>
        <strain evidence="10 11">DS02</strain>
    </source>
</reference>
<accession>A0A2T0FGK1</accession>
<dbReference type="GO" id="GO:0005737">
    <property type="term" value="C:cytoplasm"/>
    <property type="evidence" value="ECO:0007669"/>
    <property type="project" value="UniProtKB-SubCell"/>
</dbReference>
<feature type="domain" description="Importin N-terminal" evidence="9">
    <location>
        <begin position="27"/>
        <end position="111"/>
    </location>
</feature>
<dbReference type="InterPro" id="IPR001494">
    <property type="entry name" value="Importin-beta_N"/>
</dbReference>
<dbReference type="PROSITE" id="PS50166">
    <property type="entry name" value="IMPORTIN_B_NT"/>
    <property type="match status" value="1"/>
</dbReference>
<dbReference type="EMBL" id="NDIQ01000001">
    <property type="protein sequence ID" value="PRT54110.1"/>
    <property type="molecule type" value="Genomic_DNA"/>
</dbReference>
<evidence type="ECO:0000256" key="8">
    <source>
        <dbReference type="PROSITE-ProRule" id="PRU00103"/>
    </source>
</evidence>
<evidence type="ECO:0000313" key="10">
    <source>
        <dbReference type="EMBL" id="PRT54110.1"/>
    </source>
</evidence>
<dbReference type="RefSeq" id="XP_024664056.1">
    <property type="nucleotide sequence ID" value="XM_024808288.1"/>
</dbReference>
<evidence type="ECO:0000256" key="5">
    <source>
        <dbReference type="ARBA" id="ARBA00022737"/>
    </source>
</evidence>
<gene>
    <name evidence="10" type="ORF">B9G98_01730</name>
</gene>
<name>A0A2T0FGK1_9ASCO</name>
<keyword evidence="7" id="KW-0539">Nucleus</keyword>
<keyword evidence="11" id="KW-1185">Reference proteome</keyword>
<dbReference type="GO" id="GO:0006606">
    <property type="term" value="P:protein import into nucleus"/>
    <property type="evidence" value="ECO:0007669"/>
    <property type="project" value="InterPro"/>
</dbReference>
<comment type="subcellular location">
    <subcellularLocation>
        <location evidence="2">Cytoplasm</location>
    </subcellularLocation>
    <subcellularLocation>
        <location evidence="1">Nucleus</location>
    </subcellularLocation>
</comment>
<keyword evidence="6" id="KW-0653">Protein transport</keyword>
<evidence type="ECO:0000313" key="11">
    <source>
        <dbReference type="Proteomes" id="UP000238350"/>
    </source>
</evidence>
<evidence type="ECO:0000256" key="2">
    <source>
        <dbReference type="ARBA" id="ARBA00004496"/>
    </source>
</evidence>